<gene>
    <name evidence="1" type="ORF">HHI36_001126</name>
</gene>
<sequence length="250" mass="29292">MKILNQKLIRSSDFMKTEDEIICEVYSSLFHNLFPVIISSSRQRNPLNCDCFLRPLKRYFSTQLFLEAPYKNLRCAQPQFLTEKMLNDISDTLLSCPLNLNNSRILDAMTEDYEVTPDFRFRKIEYKDNKVSIRWRVMKRNTDIADTYVVIRKLKEESNSPQKPIYEKTLQYSKRSIDIDIQGDLKEKLNLNNTCNIQVCILGSTSQQIIRSFYSSQCKRFCDLKAVSTGSYLNGSYVIIISLLLCIQFY</sequence>
<dbReference type="AlphaFoldDB" id="A0ABD2P6P7"/>
<dbReference type="Gene3D" id="3.80.10.10">
    <property type="entry name" value="Ribonuclease Inhibitor"/>
    <property type="match status" value="1"/>
</dbReference>
<evidence type="ECO:0000313" key="2">
    <source>
        <dbReference type="Proteomes" id="UP001516400"/>
    </source>
</evidence>
<dbReference type="EMBL" id="JABFTP020000185">
    <property type="protein sequence ID" value="KAL3286627.1"/>
    <property type="molecule type" value="Genomic_DNA"/>
</dbReference>
<protein>
    <submittedName>
        <fullName evidence="1">Uncharacterized protein</fullName>
    </submittedName>
</protein>
<comment type="caution">
    <text evidence="1">The sequence shown here is derived from an EMBL/GenBank/DDBJ whole genome shotgun (WGS) entry which is preliminary data.</text>
</comment>
<proteinExistence type="predicted"/>
<dbReference type="InterPro" id="IPR032675">
    <property type="entry name" value="LRR_dom_sf"/>
</dbReference>
<reference evidence="1 2" key="1">
    <citation type="journal article" date="2021" name="BMC Biol.">
        <title>Horizontally acquired antibacterial genes associated with adaptive radiation of ladybird beetles.</title>
        <authorList>
            <person name="Li H.S."/>
            <person name="Tang X.F."/>
            <person name="Huang Y.H."/>
            <person name="Xu Z.Y."/>
            <person name="Chen M.L."/>
            <person name="Du X.Y."/>
            <person name="Qiu B.Y."/>
            <person name="Chen P.T."/>
            <person name="Zhang W."/>
            <person name="Slipinski A."/>
            <person name="Escalona H.E."/>
            <person name="Waterhouse R.M."/>
            <person name="Zwick A."/>
            <person name="Pang H."/>
        </authorList>
    </citation>
    <scope>NUCLEOTIDE SEQUENCE [LARGE SCALE GENOMIC DNA]</scope>
    <source>
        <strain evidence="1">SYSU2018</strain>
    </source>
</reference>
<dbReference type="Proteomes" id="UP001516400">
    <property type="component" value="Unassembled WGS sequence"/>
</dbReference>
<evidence type="ECO:0000313" key="1">
    <source>
        <dbReference type="EMBL" id="KAL3286627.1"/>
    </source>
</evidence>
<accession>A0ABD2P6P7</accession>
<organism evidence="1 2">
    <name type="scientific">Cryptolaemus montrouzieri</name>
    <dbReference type="NCBI Taxonomy" id="559131"/>
    <lineage>
        <taxon>Eukaryota</taxon>
        <taxon>Metazoa</taxon>
        <taxon>Ecdysozoa</taxon>
        <taxon>Arthropoda</taxon>
        <taxon>Hexapoda</taxon>
        <taxon>Insecta</taxon>
        <taxon>Pterygota</taxon>
        <taxon>Neoptera</taxon>
        <taxon>Endopterygota</taxon>
        <taxon>Coleoptera</taxon>
        <taxon>Polyphaga</taxon>
        <taxon>Cucujiformia</taxon>
        <taxon>Coccinelloidea</taxon>
        <taxon>Coccinellidae</taxon>
        <taxon>Scymninae</taxon>
        <taxon>Scymnini</taxon>
        <taxon>Cryptolaemus</taxon>
    </lineage>
</organism>
<keyword evidence="2" id="KW-1185">Reference proteome</keyword>
<name>A0ABD2P6P7_9CUCU</name>